<dbReference type="Pfam" id="PF08502">
    <property type="entry name" value="LeuA_dimer"/>
    <property type="match status" value="1"/>
</dbReference>
<name>T1BBY0_9ZZZZ</name>
<comment type="caution">
    <text evidence="3">The sequence shown here is derived from an EMBL/GenBank/DDBJ whole genome shotgun (WGS) entry which is preliminary data.</text>
</comment>
<evidence type="ECO:0000259" key="2">
    <source>
        <dbReference type="SMART" id="SM00917"/>
    </source>
</evidence>
<proteinExistence type="predicted"/>
<protein>
    <submittedName>
        <fullName evidence="3">Isopropylmalate/homocitrate/citramalate synthase</fullName>
    </submittedName>
</protein>
<dbReference type="InterPro" id="IPR036230">
    <property type="entry name" value="LeuA_allosteric_dom_sf"/>
</dbReference>
<dbReference type="GO" id="GO:0003852">
    <property type="term" value="F:2-isopropylmalate synthase activity"/>
    <property type="evidence" value="ECO:0007669"/>
    <property type="project" value="InterPro"/>
</dbReference>
<accession>T1BBY0</accession>
<feature type="non-terminal residue" evidence="3">
    <location>
        <position position="1"/>
    </location>
</feature>
<dbReference type="Gene3D" id="3.30.160.270">
    <property type="match status" value="1"/>
</dbReference>
<sequence>NGPIDALMAGLRDEVGVRFTVRDYHEHALTAGSEASAVAYVEAEGDDGVRWWGVGMSSSILDASLEAVISAANRRR</sequence>
<reference evidence="3" key="1">
    <citation type="submission" date="2013-08" db="EMBL/GenBank/DDBJ databases">
        <authorList>
            <person name="Mendez C."/>
            <person name="Richter M."/>
            <person name="Ferrer M."/>
            <person name="Sanchez J."/>
        </authorList>
    </citation>
    <scope>NUCLEOTIDE SEQUENCE</scope>
</reference>
<dbReference type="SUPFAM" id="SSF110921">
    <property type="entry name" value="2-isopropylmalate synthase LeuA, allosteric (dimerisation) domain"/>
    <property type="match status" value="1"/>
</dbReference>
<evidence type="ECO:0000313" key="3">
    <source>
        <dbReference type="EMBL" id="EQD70441.1"/>
    </source>
</evidence>
<gene>
    <name evidence="3" type="ORF">B1B_05006</name>
</gene>
<dbReference type="InterPro" id="IPR013709">
    <property type="entry name" value="2-isopropylmalate_synth_dimer"/>
</dbReference>
<feature type="domain" description="2-isopropylmalate synthase LeuA allosteric (dimerisation)" evidence="2">
    <location>
        <begin position="1"/>
        <end position="76"/>
    </location>
</feature>
<organism evidence="3">
    <name type="scientific">mine drainage metagenome</name>
    <dbReference type="NCBI Taxonomy" id="410659"/>
    <lineage>
        <taxon>unclassified sequences</taxon>
        <taxon>metagenomes</taxon>
        <taxon>ecological metagenomes</taxon>
    </lineage>
</organism>
<dbReference type="GO" id="GO:0009098">
    <property type="term" value="P:L-leucine biosynthetic process"/>
    <property type="evidence" value="ECO:0007669"/>
    <property type="project" value="InterPro"/>
</dbReference>
<keyword evidence="1" id="KW-0808">Transferase</keyword>
<dbReference type="SMART" id="SM00917">
    <property type="entry name" value="LeuA_dimer"/>
    <property type="match status" value="1"/>
</dbReference>
<dbReference type="PANTHER" id="PTHR46911">
    <property type="match status" value="1"/>
</dbReference>
<dbReference type="EMBL" id="AUZY01003137">
    <property type="protein sequence ID" value="EQD70441.1"/>
    <property type="molecule type" value="Genomic_DNA"/>
</dbReference>
<dbReference type="PANTHER" id="PTHR46911:SF1">
    <property type="entry name" value="2-ISOPROPYLMALATE SYNTHASE"/>
    <property type="match status" value="1"/>
</dbReference>
<dbReference type="AlphaFoldDB" id="T1BBY0"/>
<evidence type="ECO:0000256" key="1">
    <source>
        <dbReference type="ARBA" id="ARBA00022679"/>
    </source>
</evidence>
<reference evidence="3" key="2">
    <citation type="journal article" date="2014" name="ISME J.">
        <title>Microbial stratification in low pH oxic and suboxic macroscopic growths along an acid mine drainage.</title>
        <authorList>
            <person name="Mendez-Garcia C."/>
            <person name="Mesa V."/>
            <person name="Sprenger R.R."/>
            <person name="Richter M."/>
            <person name="Diez M.S."/>
            <person name="Solano J."/>
            <person name="Bargiela R."/>
            <person name="Golyshina O.V."/>
            <person name="Manteca A."/>
            <person name="Ramos J.L."/>
            <person name="Gallego J.R."/>
            <person name="Llorente I."/>
            <person name="Martins Dos Santos V.A."/>
            <person name="Jensen O.N."/>
            <person name="Pelaez A.I."/>
            <person name="Sanchez J."/>
            <person name="Ferrer M."/>
        </authorList>
    </citation>
    <scope>NUCLEOTIDE SEQUENCE</scope>
</reference>